<dbReference type="AlphaFoldDB" id="A0A5C6FI10"/>
<dbReference type="RefSeq" id="WP_146416549.1">
    <property type="nucleotide sequence ID" value="NZ_SJPZ01000005.1"/>
</dbReference>
<name>A0A5C6FI10_9PLAN</name>
<dbReference type="OrthoDB" id="9799748at2"/>
<feature type="compositionally biased region" description="Basic and acidic residues" evidence="1">
    <location>
        <begin position="130"/>
        <end position="141"/>
    </location>
</feature>
<dbReference type="InterPro" id="IPR053843">
    <property type="entry name" value="DnaD_N"/>
</dbReference>
<proteinExistence type="predicted"/>
<feature type="domain" description="DnaD N-terminal" evidence="2">
    <location>
        <begin position="32"/>
        <end position="132"/>
    </location>
</feature>
<organism evidence="3 4">
    <name type="scientific">Crateriforma conspicua</name>
    <dbReference type="NCBI Taxonomy" id="2527996"/>
    <lineage>
        <taxon>Bacteria</taxon>
        <taxon>Pseudomonadati</taxon>
        <taxon>Planctomycetota</taxon>
        <taxon>Planctomycetia</taxon>
        <taxon>Planctomycetales</taxon>
        <taxon>Planctomycetaceae</taxon>
        <taxon>Crateriforma</taxon>
    </lineage>
</organism>
<accession>A0A5C6FI10</accession>
<feature type="region of interest" description="Disordered" evidence="1">
    <location>
        <begin position="129"/>
        <end position="166"/>
    </location>
</feature>
<dbReference type="Pfam" id="PF21984">
    <property type="entry name" value="DnaD_N"/>
    <property type="match status" value="1"/>
</dbReference>
<evidence type="ECO:0000313" key="3">
    <source>
        <dbReference type="EMBL" id="TWU59631.1"/>
    </source>
</evidence>
<dbReference type="Proteomes" id="UP000316476">
    <property type="component" value="Unassembled WGS sequence"/>
</dbReference>
<dbReference type="Gene3D" id="1.10.10.10">
    <property type="entry name" value="Winged helix-like DNA-binding domain superfamily/Winged helix DNA-binding domain"/>
    <property type="match status" value="1"/>
</dbReference>
<feature type="compositionally biased region" description="Basic residues" evidence="1">
    <location>
        <begin position="144"/>
        <end position="166"/>
    </location>
</feature>
<reference evidence="3 4" key="1">
    <citation type="submission" date="2019-02" db="EMBL/GenBank/DDBJ databases">
        <title>Deep-cultivation of Planctomycetes and their phenomic and genomic characterization uncovers novel biology.</title>
        <authorList>
            <person name="Wiegand S."/>
            <person name="Jogler M."/>
            <person name="Boedeker C."/>
            <person name="Pinto D."/>
            <person name="Vollmers J."/>
            <person name="Rivas-Marin E."/>
            <person name="Kohn T."/>
            <person name="Peeters S.H."/>
            <person name="Heuer A."/>
            <person name="Rast P."/>
            <person name="Oberbeckmann S."/>
            <person name="Bunk B."/>
            <person name="Jeske O."/>
            <person name="Meyerdierks A."/>
            <person name="Storesund J.E."/>
            <person name="Kallscheuer N."/>
            <person name="Luecker S."/>
            <person name="Lage O.M."/>
            <person name="Pohl T."/>
            <person name="Merkel B.J."/>
            <person name="Hornburger P."/>
            <person name="Mueller R.-W."/>
            <person name="Bruemmer F."/>
            <person name="Labrenz M."/>
            <person name="Spormann A.M."/>
            <person name="Op Den Camp H."/>
            <person name="Overmann J."/>
            <person name="Amann R."/>
            <person name="Jetten M.S.M."/>
            <person name="Mascher T."/>
            <person name="Medema M.H."/>
            <person name="Devos D.P."/>
            <person name="Kaster A.-K."/>
            <person name="Ovreas L."/>
            <person name="Rohde M."/>
            <person name="Galperin M.Y."/>
            <person name="Jogler C."/>
        </authorList>
    </citation>
    <scope>NUCLEOTIDE SEQUENCE [LARGE SCALE GENOMIC DNA]</scope>
    <source>
        <strain evidence="3 4">V7</strain>
    </source>
</reference>
<sequence length="166" mass="19171">MPAHTKKKKPAGEPELKKRWSPEVIELGWVGVPWLVVEKQAELGLSCPDLALLLHLWKHWWKKENLPFPSHASIAAAMGKTVNHVQKMTKKLEANGVIVIHHRTNKHGGQTSNEYSFEPLIEKLQTLAAAERDRRRDETSHRQQPTRRKTRRKASPRTRLRVHAEE</sequence>
<evidence type="ECO:0000259" key="2">
    <source>
        <dbReference type="Pfam" id="PF21984"/>
    </source>
</evidence>
<evidence type="ECO:0000313" key="4">
    <source>
        <dbReference type="Proteomes" id="UP000316476"/>
    </source>
</evidence>
<dbReference type="EMBL" id="SJPZ01000005">
    <property type="protein sequence ID" value="TWU59631.1"/>
    <property type="molecule type" value="Genomic_DNA"/>
</dbReference>
<protein>
    <recommendedName>
        <fullName evidence="2">DnaD N-terminal domain-containing protein</fullName>
    </recommendedName>
</protein>
<dbReference type="InterPro" id="IPR036388">
    <property type="entry name" value="WH-like_DNA-bd_sf"/>
</dbReference>
<evidence type="ECO:0000256" key="1">
    <source>
        <dbReference type="SAM" id="MobiDB-lite"/>
    </source>
</evidence>
<gene>
    <name evidence="3" type="ORF">V7x_55410</name>
</gene>
<comment type="caution">
    <text evidence="3">The sequence shown here is derived from an EMBL/GenBank/DDBJ whole genome shotgun (WGS) entry which is preliminary data.</text>
</comment>